<accession>A0A0P8X694</accession>
<evidence type="ECO:0000313" key="1">
    <source>
        <dbReference type="EMBL" id="KPU61643.1"/>
    </source>
</evidence>
<dbReference type="Proteomes" id="UP000050349">
    <property type="component" value="Unassembled WGS sequence"/>
</dbReference>
<dbReference type="EMBL" id="LJXB01000050">
    <property type="protein sequence ID" value="KPU61643.1"/>
    <property type="molecule type" value="Genomic_DNA"/>
</dbReference>
<dbReference type="AlphaFoldDB" id="A0A0P8X694"/>
<protein>
    <recommendedName>
        <fullName evidence="3">TnsA endonuclease N-terminal domain-containing protein</fullName>
    </recommendedName>
</protein>
<gene>
    <name evidence="1" type="ORF">AN403_5718</name>
</gene>
<evidence type="ECO:0008006" key="3">
    <source>
        <dbReference type="Google" id="ProtNLM"/>
    </source>
</evidence>
<evidence type="ECO:0000313" key="2">
    <source>
        <dbReference type="Proteomes" id="UP000050349"/>
    </source>
</evidence>
<organism evidence="1 2">
    <name type="scientific">Pseudomonas fluorescens</name>
    <dbReference type="NCBI Taxonomy" id="294"/>
    <lineage>
        <taxon>Bacteria</taxon>
        <taxon>Pseudomonadati</taxon>
        <taxon>Pseudomonadota</taxon>
        <taxon>Gammaproteobacteria</taxon>
        <taxon>Pseudomonadales</taxon>
        <taxon>Pseudomonadaceae</taxon>
        <taxon>Pseudomonas</taxon>
    </lineage>
</organism>
<dbReference type="PATRIC" id="fig|294.162.peg.599"/>
<name>A0A0P8X694_PSEFL</name>
<reference evidence="1 2" key="1">
    <citation type="submission" date="2015-09" db="EMBL/GenBank/DDBJ databases">
        <authorList>
            <person name="Jackson K.R."/>
            <person name="Lunt B.L."/>
            <person name="Fisher J.N.B."/>
            <person name="Gardner A.V."/>
            <person name="Bailey M.E."/>
            <person name="Deus L.M."/>
            <person name="Earl A.S."/>
            <person name="Gibby P.D."/>
            <person name="Hartmann K.A."/>
            <person name="Liu J.E."/>
            <person name="Manci A.M."/>
            <person name="Nielsen D.A."/>
            <person name="Solomon M.B."/>
            <person name="Breakwell D.P."/>
            <person name="Burnett S.H."/>
            <person name="Grose J.H."/>
        </authorList>
    </citation>
    <scope>NUCLEOTIDE SEQUENCE [LARGE SCALE GENOMIC DNA]</scope>
    <source>
        <strain evidence="1 2">S613</strain>
    </source>
</reference>
<proteinExistence type="predicted"/>
<comment type="caution">
    <text evidence="1">The sequence shown here is derived from an EMBL/GenBank/DDBJ whole genome shotgun (WGS) entry which is preliminary data.</text>
</comment>
<sequence length="170" mass="18860">MEHDPHVERYWAQPHVFTWTAGTDKYRYAPHFLVAKDDGGGCYCEVQESFANVTAQRRETVLAFEAFCREHGWQFHHIASAAVHGPAFPTLQKLYLRSLDTSTEELTICLRLLPELVWPATVREVLSALTASSLPALCCCLFSGQLLADLSQALNLDLVIQGPVTGEASA</sequence>